<evidence type="ECO:0000313" key="1">
    <source>
        <dbReference type="EMBL" id="QYF48364.1"/>
    </source>
</evidence>
<gene>
    <name evidence="1" type="ORF">RHABOEDO_000510</name>
</gene>
<reference evidence="1 2" key="1">
    <citation type="journal article" date="2022" name="bioRxiv">
        <title>Ecology and evolution of chlamydial symbionts of arthropods.</title>
        <authorList>
            <person name="Halter T."/>
            <person name="Koestlbacher S."/>
            <person name="Collingro A."/>
            <person name="Sixt B.S."/>
            <person name="Toenshoff E.R."/>
            <person name="Hendrickx F."/>
            <person name="Kostanjsek R."/>
            <person name="Horn M."/>
        </authorList>
    </citation>
    <scope>NUCLEOTIDE SEQUENCE [LARGE SCALE GENOMIC DNA]</scope>
    <source>
        <strain evidence="1">W744xW776</strain>
    </source>
</reference>
<dbReference type="EMBL" id="CP075587">
    <property type="protein sequence ID" value="QYF48364.1"/>
    <property type="molecule type" value="Genomic_DNA"/>
</dbReference>
<dbReference type="RefSeq" id="WP_215217273.1">
    <property type="nucleotide sequence ID" value="NZ_CP075587.1"/>
</dbReference>
<accession>A0ABX8UZK0</accession>
<sequence>MNHNLKIWNNQSSWEEAEEKWDQGQKSYQKTHPLKTLSSLPQMPGITKDTSCNLTWKSTKYLLTRDKKKIFWRYFFRAPIKHSYRFISSLFTKSYSRDQDLFFYGVKDLATFEKRLACHKNHLLVIGFSYCHKPFECPSKRFSADCIHDPNHPVCRQCFIGKAVNALPNRAHIIPLFIPTVHYIGEKCFELIFAHPDKQVFFLITACELTLTMFADWGNMIGIQGIGIRLDGRICNTMKAFELSEEGIKPGLTVVLDDTQKLMLNLIRSLWRNTDEKA</sequence>
<name>A0ABX8UZK0_9BACT</name>
<dbReference type="Proteomes" id="UP000826014">
    <property type="component" value="Chromosome"/>
</dbReference>
<evidence type="ECO:0000313" key="2">
    <source>
        <dbReference type="Proteomes" id="UP000826014"/>
    </source>
</evidence>
<keyword evidence="2" id="KW-1185">Reference proteome</keyword>
<proteinExistence type="predicted"/>
<protein>
    <submittedName>
        <fullName evidence="1">Uncharacterized protein</fullName>
    </submittedName>
</protein>
<organism evidence="1 2">
    <name type="scientific">Candidatus Rhabdochlamydia oedothoracis</name>
    <dbReference type="NCBI Taxonomy" id="2720720"/>
    <lineage>
        <taxon>Bacteria</taxon>
        <taxon>Pseudomonadati</taxon>
        <taxon>Chlamydiota</taxon>
        <taxon>Chlamydiia</taxon>
        <taxon>Parachlamydiales</taxon>
        <taxon>Candidatus Rhabdochlamydiaceae</taxon>
        <taxon>Candidatus Rhabdochlamydia</taxon>
    </lineage>
</organism>